<dbReference type="InterPro" id="IPR036661">
    <property type="entry name" value="Luciferase-like_sf"/>
</dbReference>
<evidence type="ECO:0000256" key="3">
    <source>
        <dbReference type="ARBA" id="ARBA00023002"/>
    </source>
</evidence>
<dbReference type="Pfam" id="PF00296">
    <property type="entry name" value="Bac_luciferase"/>
    <property type="match status" value="1"/>
</dbReference>
<organism evidence="6 7">
    <name type="scientific">Amycolatopsis rifamycinica</name>
    <dbReference type="NCBI Taxonomy" id="287986"/>
    <lineage>
        <taxon>Bacteria</taxon>
        <taxon>Bacillati</taxon>
        <taxon>Actinomycetota</taxon>
        <taxon>Actinomycetes</taxon>
        <taxon>Pseudonocardiales</taxon>
        <taxon>Pseudonocardiaceae</taxon>
        <taxon>Amycolatopsis</taxon>
    </lineage>
</organism>
<dbReference type="GO" id="GO:0046306">
    <property type="term" value="P:alkanesulfonate catabolic process"/>
    <property type="evidence" value="ECO:0007669"/>
    <property type="project" value="TreeGrafter"/>
</dbReference>
<name>A0A066U8F8_9PSEU</name>
<dbReference type="SUPFAM" id="SSF51679">
    <property type="entry name" value="Bacterial luciferase-like"/>
    <property type="match status" value="1"/>
</dbReference>
<reference evidence="6 7" key="1">
    <citation type="submission" date="2014-05" db="EMBL/GenBank/DDBJ databases">
        <title>Draft genome sequence of Amycolatopsis rifamycinica DSM 46095.</title>
        <authorList>
            <person name="Lal R."/>
            <person name="Saxena A."/>
            <person name="Kumari R."/>
            <person name="Mukherjee U."/>
            <person name="Singh P."/>
            <person name="Sangwan N."/>
            <person name="Mahato N.K."/>
        </authorList>
    </citation>
    <scope>NUCLEOTIDE SEQUENCE [LARGE SCALE GENOMIC DNA]</scope>
    <source>
        <strain evidence="6 7">DSM 46095</strain>
    </source>
</reference>
<protein>
    <submittedName>
        <fullName evidence="6">MmcJ protein</fullName>
    </submittedName>
</protein>
<sequence length="284" mass="29386">MRIGIGLPNQVRDVNPQLIPSWAKRAEELGFASLGTVGRYAYPGVSDTVTLAAAAGATTEIALLSTVLVAPAWPAALLAKEVAGIDGVSGGRLTLGVGVGMRADDFVADGYGLRDRGKRFDDDLAVYREVWDGAAVGGGTNPAVPAGTRRVPLLFGGFSPAALARAAREGDGYIGGSMPVEMVGQSFDAARAAWKEAGREDPPRLVGIAYFALGDVERGRAGVHDYYSFMGDDTASMIAGTLSGGTDAVRATVKAFDELGADELVLNPTVADLDEVSRLADAVL</sequence>
<evidence type="ECO:0000259" key="5">
    <source>
        <dbReference type="Pfam" id="PF00296"/>
    </source>
</evidence>
<dbReference type="InterPro" id="IPR050172">
    <property type="entry name" value="SsuD_RutA_monooxygenase"/>
</dbReference>
<evidence type="ECO:0000256" key="2">
    <source>
        <dbReference type="ARBA" id="ARBA00022643"/>
    </source>
</evidence>
<dbReference type="PANTHER" id="PTHR42847:SF4">
    <property type="entry name" value="ALKANESULFONATE MONOOXYGENASE-RELATED"/>
    <property type="match status" value="1"/>
</dbReference>
<comment type="caution">
    <text evidence="6">The sequence shown here is derived from an EMBL/GenBank/DDBJ whole genome shotgun (WGS) entry which is preliminary data.</text>
</comment>
<evidence type="ECO:0000256" key="4">
    <source>
        <dbReference type="ARBA" id="ARBA00023033"/>
    </source>
</evidence>
<dbReference type="InterPro" id="IPR011251">
    <property type="entry name" value="Luciferase-like_dom"/>
</dbReference>
<accession>A0A066U8F8</accession>
<dbReference type="Gene3D" id="3.20.20.30">
    <property type="entry name" value="Luciferase-like domain"/>
    <property type="match status" value="1"/>
</dbReference>
<dbReference type="Proteomes" id="UP000027345">
    <property type="component" value="Unassembled WGS sequence"/>
</dbReference>
<keyword evidence="1" id="KW-0285">Flavoprotein</keyword>
<gene>
    <name evidence="6" type="ORF">DV20_12180</name>
</gene>
<dbReference type="RefSeq" id="WP_043779381.1">
    <property type="nucleotide sequence ID" value="NZ_JMQI01000024.1"/>
</dbReference>
<keyword evidence="7" id="KW-1185">Reference proteome</keyword>
<dbReference type="PANTHER" id="PTHR42847">
    <property type="entry name" value="ALKANESULFONATE MONOOXYGENASE"/>
    <property type="match status" value="1"/>
</dbReference>
<feature type="domain" description="Luciferase-like" evidence="5">
    <location>
        <begin position="15"/>
        <end position="227"/>
    </location>
</feature>
<dbReference type="STRING" id="287986.DV20_12180"/>
<keyword evidence="2" id="KW-0288">FMN</keyword>
<dbReference type="eggNOG" id="COG2141">
    <property type="taxonomic scope" value="Bacteria"/>
</dbReference>
<dbReference type="AlphaFoldDB" id="A0A066U8F8"/>
<dbReference type="EMBL" id="JMQI01000024">
    <property type="protein sequence ID" value="KDN22132.1"/>
    <property type="molecule type" value="Genomic_DNA"/>
</dbReference>
<dbReference type="OrthoDB" id="5723200at2"/>
<keyword evidence="3" id="KW-0560">Oxidoreductase</keyword>
<dbReference type="GO" id="GO:0008726">
    <property type="term" value="F:alkanesulfonate monooxygenase activity"/>
    <property type="evidence" value="ECO:0007669"/>
    <property type="project" value="TreeGrafter"/>
</dbReference>
<keyword evidence="4" id="KW-0503">Monooxygenase</keyword>
<proteinExistence type="predicted"/>
<evidence type="ECO:0000256" key="1">
    <source>
        <dbReference type="ARBA" id="ARBA00022630"/>
    </source>
</evidence>
<evidence type="ECO:0000313" key="6">
    <source>
        <dbReference type="EMBL" id="KDN22132.1"/>
    </source>
</evidence>
<evidence type="ECO:0000313" key="7">
    <source>
        <dbReference type="Proteomes" id="UP000027345"/>
    </source>
</evidence>